<feature type="compositionally biased region" description="Low complexity" evidence="1">
    <location>
        <begin position="39"/>
        <end position="57"/>
    </location>
</feature>
<feature type="compositionally biased region" description="Polar residues" evidence="1">
    <location>
        <begin position="1"/>
        <end position="12"/>
    </location>
</feature>
<evidence type="ECO:0000313" key="2">
    <source>
        <dbReference type="EMBL" id="KAL0324998.1"/>
    </source>
</evidence>
<proteinExistence type="predicted"/>
<dbReference type="AlphaFoldDB" id="A0AAW2M2Z2"/>
<reference evidence="2" key="1">
    <citation type="submission" date="2020-06" db="EMBL/GenBank/DDBJ databases">
        <authorList>
            <person name="Li T."/>
            <person name="Hu X."/>
            <person name="Zhang T."/>
            <person name="Song X."/>
            <person name="Zhang H."/>
            <person name="Dai N."/>
            <person name="Sheng W."/>
            <person name="Hou X."/>
            <person name="Wei L."/>
        </authorList>
    </citation>
    <scope>NUCLEOTIDE SEQUENCE</scope>
    <source>
        <strain evidence="2">G02</strain>
        <tissue evidence="2">Leaf</tissue>
    </source>
</reference>
<protein>
    <submittedName>
        <fullName evidence="2">Uncharacterized protein</fullName>
    </submittedName>
</protein>
<feature type="region of interest" description="Disordered" evidence="1">
    <location>
        <begin position="1"/>
        <end position="24"/>
    </location>
</feature>
<feature type="region of interest" description="Disordered" evidence="1">
    <location>
        <begin position="39"/>
        <end position="80"/>
    </location>
</feature>
<sequence length="80" mass="8562">MAAPYATSTASSRHGLEPSARHTSRHCLKVNWELEVVPRPSSRCAHRASSSPSSTSRHCLELTHPTPASSLAHSSSTPIC</sequence>
<dbReference type="EMBL" id="JACGWJ010000023">
    <property type="protein sequence ID" value="KAL0324998.1"/>
    <property type="molecule type" value="Genomic_DNA"/>
</dbReference>
<name>A0AAW2M2Z2_SESRA</name>
<organism evidence="2">
    <name type="scientific">Sesamum radiatum</name>
    <name type="common">Black benniseed</name>
    <dbReference type="NCBI Taxonomy" id="300843"/>
    <lineage>
        <taxon>Eukaryota</taxon>
        <taxon>Viridiplantae</taxon>
        <taxon>Streptophyta</taxon>
        <taxon>Embryophyta</taxon>
        <taxon>Tracheophyta</taxon>
        <taxon>Spermatophyta</taxon>
        <taxon>Magnoliopsida</taxon>
        <taxon>eudicotyledons</taxon>
        <taxon>Gunneridae</taxon>
        <taxon>Pentapetalae</taxon>
        <taxon>asterids</taxon>
        <taxon>lamiids</taxon>
        <taxon>Lamiales</taxon>
        <taxon>Pedaliaceae</taxon>
        <taxon>Sesamum</taxon>
    </lineage>
</organism>
<evidence type="ECO:0000256" key="1">
    <source>
        <dbReference type="SAM" id="MobiDB-lite"/>
    </source>
</evidence>
<gene>
    <name evidence="2" type="ORF">Sradi_5069100</name>
</gene>
<reference evidence="2" key="2">
    <citation type="journal article" date="2024" name="Plant">
        <title>Genomic evolution and insights into agronomic trait innovations of Sesamum species.</title>
        <authorList>
            <person name="Miao H."/>
            <person name="Wang L."/>
            <person name="Qu L."/>
            <person name="Liu H."/>
            <person name="Sun Y."/>
            <person name="Le M."/>
            <person name="Wang Q."/>
            <person name="Wei S."/>
            <person name="Zheng Y."/>
            <person name="Lin W."/>
            <person name="Duan Y."/>
            <person name="Cao H."/>
            <person name="Xiong S."/>
            <person name="Wang X."/>
            <person name="Wei L."/>
            <person name="Li C."/>
            <person name="Ma Q."/>
            <person name="Ju M."/>
            <person name="Zhao R."/>
            <person name="Li G."/>
            <person name="Mu C."/>
            <person name="Tian Q."/>
            <person name="Mei H."/>
            <person name="Zhang T."/>
            <person name="Gao T."/>
            <person name="Zhang H."/>
        </authorList>
    </citation>
    <scope>NUCLEOTIDE SEQUENCE</scope>
    <source>
        <strain evidence="2">G02</strain>
    </source>
</reference>
<accession>A0AAW2M2Z2</accession>
<comment type="caution">
    <text evidence="2">The sequence shown here is derived from an EMBL/GenBank/DDBJ whole genome shotgun (WGS) entry which is preliminary data.</text>
</comment>
<feature type="compositionally biased region" description="Polar residues" evidence="1">
    <location>
        <begin position="66"/>
        <end position="80"/>
    </location>
</feature>